<reference evidence="3" key="2">
    <citation type="submission" date="2020-09" db="EMBL/GenBank/DDBJ databases">
        <authorList>
            <person name="Sun Q."/>
            <person name="Zhou Y."/>
        </authorList>
    </citation>
    <scope>NUCLEOTIDE SEQUENCE</scope>
    <source>
        <strain evidence="3">CGMCC 1.15178</strain>
    </source>
</reference>
<dbReference type="Pfam" id="PF13472">
    <property type="entry name" value="Lipase_GDSL_2"/>
    <property type="match status" value="1"/>
</dbReference>
<comment type="caution">
    <text evidence="3">The sequence shown here is derived from an EMBL/GenBank/DDBJ whole genome shotgun (WGS) entry which is preliminary data.</text>
</comment>
<dbReference type="CDD" id="cd00229">
    <property type="entry name" value="SGNH_hydrolase"/>
    <property type="match status" value="1"/>
</dbReference>
<dbReference type="PANTHER" id="PTHR34407:SF1">
    <property type="entry name" value="SGNH HYDROLASE-TYPE ESTERASE DOMAIN-CONTAINING PROTEIN"/>
    <property type="match status" value="1"/>
</dbReference>
<evidence type="ECO:0000259" key="2">
    <source>
        <dbReference type="Pfam" id="PF13472"/>
    </source>
</evidence>
<dbReference type="EMBL" id="BMHP01000001">
    <property type="protein sequence ID" value="GGD57315.1"/>
    <property type="molecule type" value="Genomic_DNA"/>
</dbReference>
<dbReference type="Gene3D" id="3.40.50.1110">
    <property type="entry name" value="SGNH hydrolase"/>
    <property type="match status" value="1"/>
</dbReference>
<dbReference type="InterPro" id="IPR013830">
    <property type="entry name" value="SGNH_hydro"/>
</dbReference>
<evidence type="ECO:0000313" key="3">
    <source>
        <dbReference type="EMBL" id="GGD57315.1"/>
    </source>
</evidence>
<evidence type="ECO:0000256" key="1">
    <source>
        <dbReference type="SAM" id="MobiDB-lite"/>
    </source>
</evidence>
<dbReference type="Proteomes" id="UP000612456">
    <property type="component" value="Unassembled WGS sequence"/>
</dbReference>
<feature type="compositionally biased region" description="Low complexity" evidence="1">
    <location>
        <begin position="195"/>
        <end position="204"/>
    </location>
</feature>
<accession>A0A916YRA2</accession>
<dbReference type="InterPro" id="IPR036514">
    <property type="entry name" value="SGNH_hydro_sf"/>
</dbReference>
<dbReference type="SUPFAM" id="SSF52266">
    <property type="entry name" value="SGNH hydrolase"/>
    <property type="match status" value="1"/>
</dbReference>
<name>A0A916YRA2_9BACL</name>
<feature type="compositionally biased region" description="Low complexity" evidence="1">
    <location>
        <begin position="218"/>
        <end position="240"/>
    </location>
</feature>
<evidence type="ECO:0000313" key="4">
    <source>
        <dbReference type="Proteomes" id="UP000612456"/>
    </source>
</evidence>
<keyword evidence="4" id="KW-1185">Reference proteome</keyword>
<gene>
    <name evidence="3" type="ORF">GCM10010911_13880</name>
</gene>
<proteinExistence type="predicted"/>
<reference evidence="3" key="1">
    <citation type="journal article" date="2014" name="Int. J. Syst. Evol. Microbiol.">
        <title>Complete genome sequence of Corynebacterium casei LMG S-19264T (=DSM 44701T), isolated from a smear-ripened cheese.</title>
        <authorList>
            <consortium name="US DOE Joint Genome Institute (JGI-PGF)"/>
            <person name="Walter F."/>
            <person name="Albersmeier A."/>
            <person name="Kalinowski J."/>
            <person name="Ruckert C."/>
        </authorList>
    </citation>
    <scope>NUCLEOTIDE SEQUENCE</scope>
    <source>
        <strain evidence="3">CGMCC 1.15178</strain>
    </source>
</reference>
<sequence length="383" mass="42556">MGRGQVTVGFLGGSITDARPGHNWPEKVMNWLANRYPDVRFIVENAAIGATGSESAVFRAARDITSRNCDIVFVEYAVNDYYTASGMRKKTREGLLRQLLGWGHADLVLTYTYLQAMYEPMFKGEQPDSIEEFEQLAEHYGISSVWMGLYAFEEVKNGSMTWEEWLPDGLHPTHRGSFSYAQSVIAFLERELPTETASSETTSAKGANPDPRPVDSDGPAQSASISSGASAGTGGTDSLASVLPEPLDPLHWGEVSLLPFSQVELEGPWTIQRSSTLVWIDHMLVTSAIGAKLRFRFNGRGLALGFDFGKLASEFRYRLDGGEAVDVSRDREDWCINEGWFRFTTLSDEWENGPHEIEIEVTHGDRPECTGTHFRLGYIGVIH</sequence>
<feature type="region of interest" description="Disordered" evidence="1">
    <location>
        <begin position="195"/>
        <end position="240"/>
    </location>
</feature>
<organism evidence="3 4">
    <name type="scientific">Paenibacillus nasutitermitis</name>
    <dbReference type="NCBI Taxonomy" id="1652958"/>
    <lineage>
        <taxon>Bacteria</taxon>
        <taxon>Bacillati</taxon>
        <taxon>Bacillota</taxon>
        <taxon>Bacilli</taxon>
        <taxon>Bacillales</taxon>
        <taxon>Paenibacillaceae</taxon>
        <taxon>Paenibacillus</taxon>
    </lineage>
</organism>
<dbReference type="PANTHER" id="PTHR34407">
    <property type="entry name" value="EXPRESSED PROTEIN"/>
    <property type="match status" value="1"/>
</dbReference>
<protein>
    <submittedName>
        <fullName evidence="3">Acyl-CoA thioesterase</fullName>
    </submittedName>
</protein>
<dbReference type="AlphaFoldDB" id="A0A916YRA2"/>
<feature type="domain" description="SGNH hydrolase-type esterase" evidence="2">
    <location>
        <begin position="10"/>
        <end position="176"/>
    </location>
</feature>